<protein>
    <submittedName>
        <fullName evidence="2">Uncharacterized protein</fullName>
    </submittedName>
</protein>
<gene>
    <name evidence="2" type="ORF">FB555_000011</name>
</gene>
<dbReference type="Proteomes" id="UP000524237">
    <property type="component" value="Unassembled WGS sequence"/>
</dbReference>
<keyword evidence="3" id="KW-1185">Reference proteome</keyword>
<keyword evidence="1" id="KW-0472">Membrane</keyword>
<proteinExistence type="predicted"/>
<comment type="caution">
    <text evidence="2">The sequence shown here is derived from an EMBL/GenBank/DDBJ whole genome shotgun (WGS) entry which is preliminary data.</text>
</comment>
<keyword evidence="1" id="KW-0812">Transmembrane</keyword>
<keyword evidence="1" id="KW-1133">Transmembrane helix</keyword>
<name>A0A7W3PN26_9MICO</name>
<accession>A0A7W3PN26</accession>
<reference evidence="2 3" key="1">
    <citation type="submission" date="2020-07" db="EMBL/GenBank/DDBJ databases">
        <title>Sequencing the genomes of 1000 actinobacteria strains.</title>
        <authorList>
            <person name="Klenk H.-P."/>
        </authorList>
    </citation>
    <scope>NUCLEOTIDE SEQUENCE [LARGE SCALE GENOMIC DNA]</scope>
    <source>
        <strain evidence="2 3">DSM 23737</strain>
    </source>
</reference>
<dbReference type="AlphaFoldDB" id="A0A7W3PN26"/>
<feature type="transmembrane region" description="Helical" evidence="1">
    <location>
        <begin position="25"/>
        <end position="45"/>
    </location>
</feature>
<feature type="transmembrane region" description="Helical" evidence="1">
    <location>
        <begin position="51"/>
        <end position="72"/>
    </location>
</feature>
<feature type="transmembrane region" description="Helical" evidence="1">
    <location>
        <begin position="84"/>
        <end position="109"/>
    </location>
</feature>
<evidence type="ECO:0000256" key="1">
    <source>
        <dbReference type="SAM" id="Phobius"/>
    </source>
</evidence>
<evidence type="ECO:0000313" key="2">
    <source>
        <dbReference type="EMBL" id="MBA8827940.1"/>
    </source>
</evidence>
<dbReference type="RefSeq" id="WP_182483422.1">
    <property type="nucleotide sequence ID" value="NZ_JACGWU010000001.1"/>
</dbReference>
<feature type="transmembrane region" description="Helical" evidence="1">
    <location>
        <begin position="115"/>
        <end position="135"/>
    </location>
</feature>
<sequence length="138" mass="15330">MTNNLDSSGVSAGDRAISRSYLREFWSGMIAYFVILAAVLLWGQLDGDSPWRFVWALLPVLPALWLVVALLRHIRRIDDYQRQLLLQGLAAGFALAMLASVTFGFLAIAGLEVPGMAWIIYSIGMLGWLVASQVVKYR</sequence>
<dbReference type="EMBL" id="JACGWU010000001">
    <property type="protein sequence ID" value="MBA8827940.1"/>
    <property type="molecule type" value="Genomic_DNA"/>
</dbReference>
<organism evidence="2 3">
    <name type="scientific">Alpinimonas psychrophila</name>
    <dbReference type="NCBI Taxonomy" id="748908"/>
    <lineage>
        <taxon>Bacteria</taxon>
        <taxon>Bacillati</taxon>
        <taxon>Actinomycetota</taxon>
        <taxon>Actinomycetes</taxon>
        <taxon>Micrococcales</taxon>
        <taxon>Microbacteriaceae</taxon>
        <taxon>Alpinimonas</taxon>
    </lineage>
</organism>
<evidence type="ECO:0000313" key="3">
    <source>
        <dbReference type="Proteomes" id="UP000524237"/>
    </source>
</evidence>